<dbReference type="EMBL" id="JBCGBO010000003">
    <property type="protein sequence ID" value="KAK9215216.1"/>
    <property type="molecule type" value="Genomic_DNA"/>
</dbReference>
<sequence>MARDSGIWQNSFIFISVDFNFSLRPKIKRQQLQQRQRTKTGKKEKMHSFGYRANALLTFAVTILALMCAIASLSDNLNTPSPSAQIEILNINWFQKQPHGNDEVSLTLNITADLQSLFTWNTKQLFIFVAAEYETPKNALNQVSLWDAIIPAKEFAKFSIHTSNKYRFIDQGHNLRSKEFNLTLHWHVMPKTGKMFANKIVMSGYRLPEDYRYLDYDLLAAFRPLIYLVAALLLFYVYLSGEIFVWQAVGFVGFYLFFVGIVFWTDLGLSRNEKRSEMEMSEDCEIGRVKGLEQLEKNDASGFAQVYGKDFITAARGTMLLIPSSILLMLLHVMGDNESRVNVHSVLTQVSSRPSASVETYPLTRLDHAMGHHTIHVIFYYEKSPFGSFDMDPIRVTLSEVLSSYPPVTGRLTRDDAGNWAVKCNDAGVRVLRARVGITLDEWLRSADGNEERDLTVWEDMPEVPNTWSPFRIQLNDFEGGGVAIGLSCTHMHGDLTSLILLFKAFSEAHHGQAITFPPFFKPPAPPDRKFSVNNSKSTSYLEAKLQKQTPSVKMSTATFKFSDSVVKQCLSEIHDKCPDASPFDLLAALFWIRVVHLKGPKHDDHTHSLSLCVDFRRLLQEPLPYGYFGNALNFSLLSLNEEEMDCSMLGRVAELVHCHVSGLKEEEFWATLHWLDLQKEEGGKYAPPFAMYGPEFTCVSMEHMIIGDQPVMYSMNFDSAKPVHVSCHVGNAEGEGLILVMPSAEAGLARTVMVTLPEEETAKLCEDQSILHLKPTMLLRSI</sequence>
<keyword evidence="7 8" id="KW-0472">Membrane</keyword>
<evidence type="ECO:0000313" key="10">
    <source>
        <dbReference type="Proteomes" id="UP001428341"/>
    </source>
</evidence>
<dbReference type="GO" id="GO:0006465">
    <property type="term" value="P:signal peptide processing"/>
    <property type="evidence" value="ECO:0007669"/>
    <property type="project" value="InterPro"/>
</dbReference>
<evidence type="ECO:0000256" key="8">
    <source>
        <dbReference type="SAM" id="Phobius"/>
    </source>
</evidence>
<keyword evidence="10" id="KW-1185">Reference proteome</keyword>
<feature type="transmembrane region" description="Helical" evidence="8">
    <location>
        <begin position="244"/>
        <end position="265"/>
    </location>
</feature>
<keyword evidence="5" id="KW-0735">Signal-anchor</keyword>
<organism evidence="9 10">
    <name type="scientific">Citrus x changshan-huyou</name>
    <dbReference type="NCBI Taxonomy" id="2935761"/>
    <lineage>
        <taxon>Eukaryota</taxon>
        <taxon>Viridiplantae</taxon>
        <taxon>Streptophyta</taxon>
        <taxon>Embryophyta</taxon>
        <taxon>Tracheophyta</taxon>
        <taxon>Spermatophyta</taxon>
        <taxon>Magnoliopsida</taxon>
        <taxon>eudicotyledons</taxon>
        <taxon>Gunneridae</taxon>
        <taxon>Pentapetalae</taxon>
        <taxon>rosids</taxon>
        <taxon>malvids</taxon>
        <taxon>Sapindales</taxon>
        <taxon>Rutaceae</taxon>
        <taxon>Aurantioideae</taxon>
        <taxon>Citrus</taxon>
    </lineage>
</organism>
<evidence type="ECO:0000313" key="9">
    <source>
        <dbReference type="EMBL" id="KAK9215216.1"/>
    </source>
</evidence>
<evidence type="ECO:0000256" key="7">
    <source>
        <dbReference type="ARBA" id="ARBA00023136"/>
    </source>
</evidence>
<dbReference type="Gene3D" id="3.30.559.10">
    <property type="entry name" value="Chloramphenicol acetyltransferase-like domain"/>
    <property type="match status" value="2"/>
</dbReference>
<feature type="transmembrane region" description="Helical" evidence="8">
    <location>
        <begin position="216"/>
        <end position="238"/>
    </location>
</feature>
<evidence type="ECO:0000256" key="3">
    <source>
        <dbReference type="ARBA" id="ARBA00022692"/>
    </source>
</evidence>
<proteinExistence type="inferred from homology"/>
<evidence type="ECO:0000256" key="4">
    <source>
        <dbReference type="ARBA" id="ARBA00022824"/>
    </source>
</evidence>
<dbReference type="InterPro" id="IPR007653">
    <property type="entry name" value="SPC3"/>
</dbReference>
<gene>
    <name evidence="9" type="ORF">WN944_007220</name>
</gene>
<keyword evidence="3 8" id="KW-0812">Transmembrane</keyword>
<comment type="caution">
    <text evidence="9">The sequence shown here is derived from an EMBL/GenBank/DDBJ whole genome shotgun (WGS) entry which is preliminary data.</text>
</comment>
<dbReference type="GO" id="GO:0045047">
    <property type="term" value="P:protein targeting to ER"/>
    <property type="evidence" value="ECO:0007669"/>
    <property type="project" value="TreeGrafter"/>
</dbReference>
<comment type="subcellular location">
    <subcellularLocation>
        <location evidence="1">Endoplasmic reticulum membrane</location>
        <topology evidence="1">Single-pass type II membrane protein</topology>
    </subcellularLocation>
</comment>
<dbReference type="AlphaFoldDB" id="A0AAP0MKK5"/>
<dbReference type="SUPFAM" id="SSF52777">
    <property type="entry name" value="CoA-dependent acyltransferases"/>
    <property type="match status" value="1"/>
</dbReference>
<comment type="similarity">
    <text evidence="2">Belongs to the SPCS3 family.</text>
</comment>
<keyword evidence="6 8" id="KW-1133">Transmembrane helix</keyword>
<feature type="transmembrane region" description="Helical" evidence="8">
    <location>
        <begin position="53"/>
        <end position="73"/>
    </location>
</feature>
<dbReference type="PANTHER" id="PTHR12804">
    <property type="entry name" value="MICROSOMAL SIGNAL PEPTIDASE 23 KD SUBUNIT SPC22/23"/>
    <property type="match status" value="1"/>
</dbReference>
<dbReference type="Pfam" id="PF02458">
    <property type="entry name" value="Transferase"/>
    <property type="match status" value="1"/>
</dbReference>
<dbReference type="Pfam" id="PF04573">
    <property type="entry name" value="SPC22"/>
    <property type="match status" value="1"/>
</dbReference>
<evidence type="ECO:0000256" key="2">
    <source>
        <dbReference type="ARBA" id="ARBA00009289"/>
    </source>
</evidence>
<dbReference type="InterPro" id="IPR023213">
    <property type="entry name" value="CAT-like_dom_sf"/>
</dbReference>
<keyword evidence="4" id="KW-0256">Endoplasmic reticulum</keyword>
<reference evidence="9 10" key="1">
    <citation type="submission" date="2024-05" db="EMBL/GenBank/DDBJ databases">
        <title>Haplotype-resolved chromosome-level genome assembly of Huyou (Citrus changshanensis).</title>
        <authorList>
            <person name="Miao C."/>
            <person name="Chen W."/>
            <person name="Wu Y."/>
            <person name="Wang L."/>
            <person name="Zhao S."/>
            <person name="Grierson D."/>
            <person name="Xu C."/>
            <person name="Chen K."/>
        </authorList>
    </citation>
    <scope>NUCLEOTIDE SEQUENCE [LARGE SCALE GENOMIC DNA]</scope>
    <source>
        <strain evidence="9">01-14</strain>
        <tissue evidence="9">Leaf</tissue>
    </source>
</reference>
<accession>A0AAP0MKK5</accession>
<dbReference type="GO" id="GO:0005787">
    <property type="term" value="C:signal peptidase complex"/>
    <property type="evidence" value="ECO:0007669"/>
    <property type="project" value="InterPro"/>
</dbReference>
<evidence type="ECO:0000256" key="5">
    <source>
        <dbReference type="ARBA" id="ARBA00022968"/>
    </source>
</evidence>
<evidence type="ECO:0000256" key="1">
    <source>
        <dbReference type="ARBA" id="ARBA00004648"/>
    </source>
</evidence>
<name>A0AAP0MKK5_9ROSI</name>
<protein>
    <submittedName>
        <fullName evidence="9">Uncharacterized protein</fullName>
    </submittedName>
</protein>
<dbReference type="Proteomes" id="UP001428341">
    <property type="component" value="Unassembled WGS sequence"/>
</dbReference>
<evidence type="ECO:0000256" key="6">
    <source>
        <dbReference type="ARBA" id="ARBA00022989"/>
    </source>
</evidence>
<dbReference type="PANTHER" id="PTHR12804:SF13">
    <property type="entry name" value="SIGNAL PEPTIDASE COMPLEX SUBUNIT 3B"/>
    <property type="match status" value="1"/>
</dbReference>